<proteinExistence type="predicted"/>
<comment type="caution">
    <text evidence="2">The sequence shown here is derived from an EMBL/GenBank/DDBJ whole genome shotgun (WGS) entry which is preliminary data.</text>
</comment>
<dbReference type="InterPro" id="IPR036844">
    <property type="entry name" value="Hint_dom_sf"/>
</dbReference>
<reference evidence="2 3" key="1">
    <citation type="journal article" date="2014" name="Int. J. Syst. Evol. Microbiol.">
        <title>Complete genome sequence of Corynebacterium casei LMG S-19264T (=DSM 44701T), isolated from a smear-ripened cheese.</title>
        <authorList>
            <consortium name="US DOE Joint Genome Institute (JGI-PGF)"/>
            <person name="Walter F."/>
            <person name="Albersmeier A."/>
            <person name="Kalinowski J."/>
            <person name="Ruckert C."/>
        </authorList>
    </citation>
    <scope>NUCLEOTIDE SEQUENCE [LARGE SCALE GENOMIC DNA]</scope>
    <source>
        <strain evidence="2 3">NBRC 111766</strain>
    </source>
</reference>
<dbReference type="AlphaFoldDB" id="A0AA37TWU7"/>
<gene>
    <name evidence="2" type="ORF">GCM10010873_23270</name>
</gene>
<accession>A0AA37TWU7</accession>
<protein>
    <recommendedName>
        <fullName evidence="1">Hedgehog/Intein (Hint) domain-containing protein</fullName>
    </recommendedName>
</protein>
<dbReference type="Pfam" id="PF13403">
    <property type="entry name" value="Hint_2"/>
    <property type="match status" value="1"/>
</dbReference>
<sequence length="389" mass="41724">MPDRTREIELYQNEGALLQVGTSQVISFTNFDTSTSATVTFDDSSPNNGAWNSGETATIGGNAAQLLGTGLSYAGVKVTIAGITLANIQLSTPVQTALLTANGVQSLHFYNADGSEADPAALLDSLATQLVTALSTGIPPLLQGTVNLILANPLQYVQNNALLTMNLTAGGELPFVPCFAAGTMIMTRLGEVAVEDLCVGDELLTIDNGFRPLRWIGTRFLSARQLQQAPHLRPIRIEAGALGNDLPVRPLVVSPQHRCLIRSEIARRIVGEREVLAAAKHMLAVEGISVVETAAPVTYYHLLLDTHELLISNGTPSESFFLGPMAMSGISAADRFEIMTLFPEICSQEAHHVMPPARKFLVGHIAKSIVARAIKETTPVIEYRQYINA</sequence>
<evidence type="ECO:0000259" key="1">
    <source>
        <dbReference type="Pfam" id="PF13403"/>
    </source>
</evidence>
<organism evidence="2 3">
    <name type="scientific">Cypionkella aquatica</name>
    <dbReference type="NCBI Taxonomy" id="1756042"/>
    <lineage>
        <taxon>Bacteria</taxon>
        <taxon>Pseudomonadati</taxon>
        <taxon>Pseudomonadota</taxon>
        <taxon>Alphaproteobacteria</taxon>
        <taxon>Rhodobacterales</taxon>
        <taxon>Paracoccaceae</taxon>
        <taxon>Cypionkella</taxon>
    </lineage>
</organism>
<dbReference type="Proteomes" id="UP001157355">
    <property type="component" value="Unassembled WGS sequence"/>
</dbReference>
<evidence type="ECO:0000313" key="2">
    <source>
        <dbReference type="EMBL" id="GLS87353.1"/>
    </source>
</evidence>
<dbReference type="Gene3D" id="2.170.16.10">
    <property type="entry name" value="Hedgehog/Intein (Hint) domain"/>
    <property type="match status" value="1"/>
</dbReference>
<dbReference type="RefSeq" id="WP_284325515.1">
    <property type="nucleotide sequence ID" value="NZ_BSPP01000007.1"/>
</dbReference>
<name>A0AA37TWU7_9RHOB</name>
<evidence type="ECO:0000313" key="3">
    <source>
        <dbReference type="Proteomes" id="UP001157355"/>
    </source>
</evidence>
<dbReference type="EMBL" id="BSPP01000007">
    <property type="protein sequence ID" value="GLS87353.1"/>
    <property type="molecule type" value="Genomic_DNA"/>
</dbReference>
<feature type="domain" description="Hedgehog/Intein (Hint)" evidence="1">
    <location>
        <begin position="177"/>
        <end position="323"/>
    </location>
</feature>
<dbReference type="SUPFAM" id="SSF51294">
    <property type="entry name" value="Hedgehog/intein (Hint) domain"/>
    <property type="match status" value="1"/>
</dbReference>
<keyword evidence="3" id="KW-1185">Reference proteome</keyword>
<dbReference type="InterPro" id="IPR028992">
    <property type="entry name" value="Hedgehog/Intein_dom"/>
</dbReference>